<reference evidence="1" key="1">
    <citation type="submission" date="2021-05" db="EMBL/GenBank/DDBJ databases">
        <authorList>
            <person name="Scholz U."/>
            <person name="Mascher M."/>
            <person name="Fiebig A."/>
        </authorList>
    </citation>
    <scope>NUCLEOTIDE SEQUENCE [LARGE SCALE GENOMIC DNA]</scope>
</reference>
<dbReference type="Proteomes" id="UP001732700">
    <property type="component" value="Chromosome 5A"/>
</dbReference>
<reference evidence="1" key="2">
    <citation type="submission" date="2025-09" db="UniProtKB">
        <authorList>
            <consortium name="EnsemblPlants"/>
        </authorList>
    </citation>
    <scope>IDENTIFICATION</scope>
</reference>
<accession>A0ACD5XFP3</accession>
<keyword evidence="2" id="KW-1185">Reference proteome</keyword>
<name>A0ACD5XFP3_AVESA</name>
<evidence type="ECO:0000313" key="2">
    <source>
        <dbReference type="Proteomes" id="UP001732700"/>
    </source>
</evidence>
<proteinExistence type="predicted"/>
<protein>
    <submittedName>
        <fullName evidence="1">Uncharacterized protein</fullName>
    </submittedName>
</protein>
<evidence type="ECO:0000313" key="1">
    <source>
        <dbReference type="EnsemblPlants" id="AVESA.00010b.r2.5AG0807490.10.CDS"/>
    </source>
</evidence>
<organism evidence="1 2">
    <name type="scientific">Avena sativa</name>
    <name type="common">Oat</name>
    <dbReference type="NCBI Taxonomy" id="4498"/>
    <lineage>
        <taxon>Eukaryota</taxon>
        <taxon>Viridiplantae</taxon>
        <taxon>Streptophyta</taxon>
        <taxon>Embryophyta</taxon>
        <taxon>Tracheophyta</taxon>
        <taxon>Spermatophyta</taxon>
        <taxon>Magnoliopsida</taxon>
        <taxon>Liliopsida</taxon>
        <taxon>Poales</taxon>
        <taxon>Poaceae</taxon>
        <taxon>BOP clade</taxon>
        <taxon>Pooideae</taxon>
        <taxon>Poodae</taxon>
        <taxon>Poeae</taxon>
        <taxon>Poeae Chloroplast Group 1 (Aveneae type)</taxon>
        <taxon>Aveninae</taxon>
        <taxon>Avena</taxon>
    </lineage>
</organism>
<dbReference type="EnsemblPlants" id="AVESA.00010b.r2.5AG0807490.10">
    <property type="protein sequence ID" value="AVESA.00010b.r2.5AG0807490.10.CDS"/>
    <property type="gene ID" value="AVESA.00010b.r2.5AG0807490"/>
</dbReference>
<sequence>MIEYVGTKNGKPRAKWSHQMRRYLIGLLTDYDLPGFRTQNAWNTEAWTHIVSRLNQKFGVSFSVKQVKQKEQDLKKDYRSVKDLLDESGFEWDSERNMVDARDSVWASFAARRNSKDALQWRDKSFPYYDELVPLYEGRYAEGRTRQGMDHYASKTKNAPIPSSEPTNPNNLYQSQSPTMPTMGQSDMPFTLDEEVEQDNLDSPPHLSTPLQHVQPIPRSTQTEKHDTRRGKKQKHNLDDGFQERYLKLKKEEIDQFAAIEEKKLEDPYNINKRITMIEGLADLQLGDMLMASDIFKCKEDREVFLSYSTPALRLAWLKREIARVQTN</sequence>